<evidence type="ECO:0000259" key="1">
    <source>
        <dbReference type="SMART" id="SM00458"/>
    </source>
</evidence>
<reference evidence="7" key="2">
    <citation type="submission" date="2019-11" db="EMBL/GenBank/DDBJ databases">
        <title>Escherichia coli 1916D6.</title>
        <authorList>
            <person name="Yao H."/>
            <person name="Du X."/>
            <person name="Yu R."/>
            <person name="Li A."/>
        </authorList>
    </citation>
    <scope>NUCLEOTIDE SEQUENCE [LARGE SCALE GENOMIC DNA]</scope>
    <source>
        <strain evidence="7">19110F47</strain>
    </source>
</reference>
<dbReference type="Proteomes" id="UP000186931">
    <property type="component" value="Unassembled WGS sequence"/>
</dbReference>
<dbReference type="Proteomes" id="UP000663954">
    <property type="component" value="Chromosome"/>
</dbReference>
<dbReference type="AlphaFoldDB" id="A0A1E8E6B7"/>
<name>A0A1E8E6B7_9GAMM</name>
<evidence type="ECO:0000313" key="8">
    <source>
        <dbReference type="Proteomes" id="UP000663954"/>
    </source>
</evidence>
<organism evidence="3 6">
    <name type="scientific">Acinetobacter towneri</name>
    <dbReference type="NCBI Taxonomy" id="202956"/>
    <lineage>
        <taxon>Bacteria</taxon>
        <taxon>Pseudomonadati</taxon>
        <taxon>Pseudomonadota</taxon>
        <taxon>Gammaproteobacteria</taxon>
        <taxon>Moraxellales</taxon>
        <taxon>Moraxellaceae</taxon>
        <taxon>Acinetobacter</taxon>
    </lineage>
</organism>
<dbReference type="EMBL" id="MKQS01000001">
    <property type="protein sequence ID" value="OFE44813.1"/>
    <property type="molecule type" value="Genomic_DNA"/>
</dbReference>
<dbReference type="InterPro" id="IPR035992">
    <property type="entry name" value="Ricin_B-like_lectins"/>
</dbReference>
<dbReference type="SMART" id="SM00458">
    <property type="entry name" value="RICIN"/>
    <property type="match status" value="1"/>
</dbReference>
<dbReference type="Gene3D" id="2.80.10.50">
    <property type="match status" value="1"/>
</dbReference>
<dbReference type="EMBL" id="JACANG010000017">
    <property type="protein sequence ID" value="MDM1719399.1"/>
    <property type="molecule type" value="Genomic_DNA"/>
</dbReference>
<dbReference type="STRING" id="202956.BJN41_01475"/>
<dbReference type="Pfam" id="PF00652">
    <property type="entry name" value="Ricin_B_lectin"/>
    <property type="match status" value="1"/>
</dbReference>
<dbReference type="CDD" id="cd00161">
    <property type="entry name" value="beta-trefoil_Ricin-like"/>
    <property type="match status" value="1"/>
</dbReference>
<dbReference type="GeneID" id="64223593"/>
<dbReference type="EMBL" id="CP046045">
    <property type="protein sequence ID" value="QGM27145.1"/>
    <property type="molecule type" value="Genomic_DNA"/>
</dbReference>
<evidence type="ECO:0000313" key="6">
    <source>
        <dbReference type="Proteomes" id="UP000186931"/>
    </source>
</evidence>
<dbReference type="Proteomes" id="UP000405075">
    <property type="component" value="Chromosome"/>
</dbReference>
<evidence type="ECO:0000313" key="3">
    <source>
        <dbReference type="EMBL" id="OFE44813.1"/>
    </source>
</evidence>
<dbReference type="Proteomes" id="UP001174419">
    <property type="component" value="Unassembled WGS sequence"/>
</dbReference>
<reference evidence="4" key="3">
    <citation type="submission" date="2019-11" db="EMBL/GenBank/DDBJ databases">
        <authorList>
            <person name="Yao H."/>
            <person name="Du X."/>
            <person name="Yu R."/>
            <person name="Li A."/>
        </authorList>
    </citation>
    <scope>NUCLEOTIDE SEQUENCE</scope>
    <source>
        <strain evidence="4">19110F47</strain>
    </source>
</reference>
<dbReference type="InterPro" id="IPR000772">
    <property type="entry name" value="Ricin_B_lectin"/>
</dbReference>
<dbReference type="RefSeq" id="WP_019837853.1">
    <property type="nucleotide sequence ID" value="NZ_AP031566.1"/>
</dbReference>
<evidence type="ECO:0000313" key="7">
    <source>
        <dbReference type="Proteomes" id="UP000405075"/>
    </source>
</evidence>
<reference evidence="3 6" key="1">
    <citation type="submission" date="2016-10" db="EMBL/GenBank/DDBJ databases">
        <title>Genome of airborne Acinetobacter sp. 5-2Ac02 in the hospital environment: Species near to Acinetobacter towneri.</title>
        <authorList>
            <person name="Barbosa B."/>
            <person name="Fernandez-Garcia L."/>
            <person name="Gato E."/>
            <person name="Leao R."/>
            <person name="Albano R."/>
            <person name="Fernandez B."/>
            <person name="Fernandez-Cuenca F."/>
            <person name="Marques E."/>
            <person name="Tomas M."/>
        </authorList>
    </citation>
    <scope>NUCLEOTIDE SEQUENCE [LARGE SCALE GENOMIC DNA]</scope>
    <source>
        <strain evidence="3 6">5-2Ac02</strain>
    </source>
</reference>
<proteinExistence type="predicted"/>
<reference evidence="5" key="6">
    <citation type="submission" date="2021-03" db="EMBL/GenBank/DDBJ databases">
        <authorList>
            <person name="Ma J."/>
        </authorList>
    </citation>
    <scope>NUCLEOTIDE SEQUENCE</scope>
    <source>
        <strain evidence="5">GX5</strain>
    </source>
</reference>
<protein>
    <submittedName>
        <fullName evidence="2">RICIN domain-containing protein</fullName>
    </submittedName>
</protein>
<reference evidence="5 8" key="4">
    <citation type="journal article" date="2020" name="Front. Cell. Infect. Microbiol.">
        <title>Characterization of Three Porcine Acinetobacter towneri Strains Co-Harboring tet(X3) and bla OXA-58.</title>
        <authorList>
            <person name="Ma J."/>
            <person name="Wang J."/>
            <person name="Feng J."/>
            <person name="Liu Y."/>
            <person name="Yang B."/>
            <person name="Li R."/>
            <person name="Bai L."/>
            <person name="He T."/>
            <person name="Wang X."/>
            <person name="Yang Z."/>
        </authorList>
    </citation>
    <scope>NUCLEOTIDE SEQUENCE [LARGE SCALE GENOMIC DNA]</scope>
    <source>
        <strain evidence="5 8">GX5</strain>
    </source>
</reference>
<gene>
    <name evidence="3" type="ORF">BJN41_01475</name>
    <name evidence="4" type="ORF">GJD93_05390</name>
    <name evidence="2" type="ORF">HX110_09720</name>
    <name evidence="5" type="ORF">J4G45_05340</name>
</gene>
<accession>A0A1E8E6B7</accession>
<evidence type="ECO:0000313" key="2">
    <source>
        <dbReference type="EMBL" id="MDM1719399.1"/>
    </source>
</evidence>
<reference evidence="2" key="7">
    <citation type="journal article" date="2022" name="Sci. Total Environ.">
        <title>Prevalence, transmission, and molecular epidemiology of tet(X)-positive bacteria among humans, animals, and environmental niches in China: An epidemiological, and genomic-based study.</title>
        <authorList>
            <person name="Dong N."/>
            <person name="Zeng Y."/>
            <person name="Cai C."/>
            <person name="Sun C."/>
            <person name="Lu J."/>
            <person name="Liu C."/>
            <person name="Zhou H."/>
            <person name="Sun Q."/>
            <person name="Shu L."/>
            <person name="Wang H."/>
            <person name="Wang Y."/>
            <person name="Wang S."/>
            <person name="Wu C."/>
            <person name="Chan E.W."/>
            <person name="Chen G."/>
            <person name="Shen Z."/>
            <person name="Chen S."/>
            <person name="Zhang R."/>
        </authorList>
    </citation>
    <scope>NUCLEOTIDE SEQUENCE</scope>
    <source>
        <strain evidence="2">DF49-4</strain>
    </source>
</reference>
<dbReference type="PROSITE" id="PS50231">
    <property type="entry name" value="RICIN_B_LECTIN"/>
    <property type="match status" value="1"/>
</dbReference>
<evidence type="ECO:0000313" key="5">
    <source>
        <dbReference type="EMBL" id="QTD62589.1"/>
    </source>
</evidence>
<dbReference type="EMBL" id="CP071770">
    <property type="protein sequence ID" value="QTD62589.1"/>
    <property type="molecule type" value="Genomic_DNA"/>
</dbReference>
<evidence type="ECO:0000313" key="4">
    <source>
        <dbReference type="EMBL" id="QGM27145.1"/>
    </source>
</evidence>
<dbReference type="eggNOG" id="COG3693">
    <property type="taxonomic scope" value="Bacteria"/>
</dbReference>
<keyword evidence="8" id="KW-1185">Reference proteome</keyword>
<sequence length="183" mass="20500">MFKTLFTISSCSLLTACIVVDGTASGQIPNIVIQPQIPASTPVERPAQQTIYMPTPMPYPAQTWQQKVKIKTYDGRCVDFSRSNQRSIQTSHCHDGTNQHFIFHPDQSITVQGKCLDVAGKQKHDGAEVIAYTCNGQSNQKWYLDGQRIRSADTGKCLDIYNGKMKMYSCNQNRGQKFSFIAL</sequence>
<reference evidence="2" key="5">
    <citation type="submission" date="2020-06" db="EMBL/GenBank/DDBJ databases">
        <authorList>
            <person name="Dong N."/>
        </authorList>
    </citation>
    <scope>NUCLEOTIDE SEQUENCE</scope>
    <source>
        <strain evidence="2">DF49-4</strain>
    </source>
</reference>
<feature type="domain" description="Ricin B lectin" evidence="1">
    <location>
        <begin position="64"/>
        <end position="181"/>
    </location>
</feature>
<dbReference type="SUPFAM" id="SSF50370">
    <property type="entry name" value="Ricin B-like lectins"/>
    <property type="match status" value="1"/>
</dbReference>
<dbReference type="PROSITE" id="PS51257">
    <property type="entry name" value="PROKAR_LIPOPROTEIN"/>
    <property type="match status" value="1"/>
</dbReference>